<dbReference type="InterPro" id="IPR003656">
    <property type="entry name" value="Znf_BED"/>
</dbReference>
<evidence type="ECO:0000256" key="8">
    <source>
        <dbReference type="ARBA" id="ARBA00023163"/>
    </source>
</evidence>
<feature type="region of interest" description="Disordered" evidence="11">
    <location>
        <begin position="1"/>
        <end position="22"/>
    </location>
</feature>
<evidence type="ECO:0000256" key="3">
    <source>
        <dbReference type="ARBA" id="ARBA00022723"/>
    </source>
</evidence>
<keyword evidence="5" id="KW-0862">Zinc</keyword>
<evidence type="ECO:0000256" key="1">
    <source>
        <dbReference type="ARBA" id="ARBA00004123"/>
    </source>
</evidence>
<dbReference type="InterPro" id="IPR012337">
    <property type="entry name" value="RNaseH-like_sf"/>
</dbReference>
<evidence type="ECO:0000256" key="10">
    <source>
        <dbReference type="PROSITE-ProRule" id="PRU00027"/>
    </source>
</evidence>
<keyword evidence="6" id="KW-0805">Transcription regulation</keyword>
<keyword evidence="7" id="KW-0238">DNA-binding</keyword>
<dbReference type="GO" id="GO:0003677">
    <property type="term" value="F:DNA binding"/>
    <property type="evidence" value="ECO:0007669"/>
    <property type="project" value="UniProtKB-KW"/>
</dbReference>
<feature type="domain" description="BED-type" evidence="12">
    <location>
        <begin position="23"/>
        <end position="80"/>
    </location>
</feature>
<dbReference type="SUPFAM" id="SSF53098">
    <property type="entry name" value="Ribonuclease H-like"/>
    <property type="match status" value="1"/>
</dbReference>
<dbReference type="Proteomes" id="UP001324115">
    <property type="component" value="Unassembled WGS sequence"/>
</dbReference>
<dbReference type="EMBL" id="JAXUIC010000010">
    <property type="protein sequence ID" value="KAK4568458.1"/>
    <property type="molecule type" value="Genomic_DNA"/>
</dbReference>
<keyword evidence="8" id="KW-0804">Transcription</keyword>
<dbReference type="PROSITE" id="PS50808">
    <property type="entry name" value="ZF_BED"/>
    <property type="match status" value="1"/>
</dbReference>
<dbReference type="PANTHER" id="PTHR46481">
    <property type="entry name" value="ZINC FINGER BED DOMAIN-CONTAINING PROTEIN 4"/>
    <property type="match status" value="1"/>
</dbReference>
<comment type="caution">
    <text evidence="13">The sequence shown here is derived from an EMBL/GenBank/DDBJ whole genome shotgun (WGS) entry which is preliminary data.</text>
</comment>
<evidence type="ECO:0000256" key="9">
    <source>
        <dbReference type="ARBA" id="ARBA00023242"/>
    </source>
</evidence>
<feature type="compositionally biased region" description="Acidic residues" evidence="11">
    <location>
        <begin position="1"/>
        <end position="11"/>
    </location>
</feature>
<dbReference type="SMART" id="SM00614">
    <property type="entry name" value="ZnF_BED"/>
    <property type="match status" value="1"/>
</dbReference>
<keyword evidence="9" id="KW-0539">Nucleus</keyword>
<dbReference type="Pfam" id="PF05699">
    <property type="entry name" value="Dimer_Tnp_hAT"/>
    <property type="match status" value="1"/>
</dbReference>
<sequence length="646" mass="75487">MSVTEGMDEFEQTVSSGSKRTRSRTSEVWNDFEILPLYEDGHRKVKCRKCTNILTVDKANVTSNLRCHAKKCHQENDSVSYHPPLDQDMYREKIVMAIIRHNYSFSFTEHEVNRELHIFLNPDVKPICRNTTKSDVLKIYKREIENLKRALELVPGKIYLTSDLWKSSTIDEYMVLTAHYIDANWELQMRVLCFSHTPPRRSGKILGERLFNILKEWDIEKKVFTITLDNASYNDTLVNSLKKNPSFRLSLPCSGEFFRVRCGAHILNLIVQEGLKIIEHAVHNIRESVKYVRGNDMRKLRFAECLQELPNLTSKKVRQDVPTRWNSTYLMIETALTFWDAFHNLSIVDGSFHTCPSDDEWDKARKIAKFLKPFYDITTLFSGTQYPTANLYFHGVWKIHLRILEEMEDEDVVISDMAKSMKEKFDKYWDCYIIVLSFAIILDPRYKLQFVEFTYRPLYGTDGARMVMDLRDKLYSLFEGYLCTTNNEAHNMVEKASSSGANEKVRDADIAGFDTFESEIFGSINRKSQLDVYLEEAWFDHNTHMDLDILEYWESHCGRFLELSLMARDIMSIPITTVALEFAFRIGGQILDKYRSCLLPQNVEALLCFRSWLFTGQVILDHDDEHPVEDFEHLCISGHITYNDEV</sequence>
<dbReference type="InterPro" id="IPR008906">
    <property type="entry name" value="HATC_C_dom"/>
</dbReference>
<dbReference type="GO" id="GO:0005634">
    <property type="term" value="C:nucleus"/>
    <property type="evidence" value="ECO:0007669"/>
    <property type="project" value="UniProtKB-SubCell"/>
</dbReference>
<dbReference type="Pfam" id="PF02892">
    <property type="entry name" value="zf-BED"/>
    <property type="match status" value="1"/>
</dbReference>
<evidence type="ECO:0000256" key="6">
    <source>
        <dbReference type="ARBA" id="ARBA00023015"/>
    </source>
</evidence>
<proteinExistence type="predicted"/>
<keyword evidence="4 10" id="KW-0863">Zinc-finger</keyword>
<keyword evidence="3" id="KW-0479">Metal-binding</keyword>
<evidence type="ECO:0000256" key="2">
    <source>
        <dbReference type="ARBA" id="ARBA00011738"/>
    </source>
</evidence>
<organism evidence="13 14">
    <name type="scientific">Quercus rubra</name>
    <name type="common">Northern red oak</name>
    <name type="synonym">Quercus borealis</name>
    <dbReference type="NCBI Taxonomy" id="3512"/>
    <lineage>
        <taxon>Eukaryota</taxon>
        <taxon>Viridiplantae</taxon>
        <taxon>Streptophyta</taxon>
        <taxon>Embryophyta</taxon>
        <taxon>Tracheophyta</taxon>
        <taxon>Spermatophyta</taxon>
        <taxon>Magnoliopsida</taxon>
        <taxon>eudicotyledons</taxon>
        <taxon>Gunneridae</taxon>
        <taxon>Pentapetalae</taxon>
        <taxon>rosids</taxon>
        <taxon>fabids</taxon>
        <taxon>Fagales</taxon>
        <taxon>Fagaceae</taxon>
        <taxon>Quercus</taxon>
    </lineage>
</organism>
<evidence type="ECO:0000256" key="7">
    <source>
        <dbReference type="ARBA" id="ARBA00023125"/>
    </source>
</evidence>
<evidence type="ECO:0000256" key="4">
    <source>
        <dbReference type="ARBA" id="ARBA00022771"/>
    </source>
</evidence>
<comment type="subcellular location">
    <subcellularLocation>
        <location evidence="1">Nucleus</location>
    </subcellularLocation>
</comment>
<protein>
    <recommendedName>
        <fullName evidence="12">BED-type domain-containing protein</fullName>
    </recommendedName>
</protein>
<keyword evidence="14" id="KW-1185">Reference proteome</keyword>
<reference evidence="13 14" key="1">
    <citation type="journal article" date="2023" name="G3 (Bethesda)">
        <title>A haplotype-resolved chromosome-scale genome for Quercus rubra L. provides insights into the genetics of adaptive traits for red oak species.</title>
        <authorList>
            <person name="Kapoor B."/>
            <person name="Jenkins J."/>
            <person name="Schmutz J."/>
            <person name="Zhebentyayeva T."/>
            <person name="Kuelheim C."/>
            <person name="Coggeshall M."/>
            <person name="Heim C."/>
            <person name="Lasky J.R."/>
            <person name="Leites L."/>
            <person name="Islam-Faridi N."/>
            <person name="Romero-Severson J."/>
            <person name="DeLeo V.L."/>
            <person name="Lucas S.M."/>
            <person name="Lazic D."/>
            <person name="Gailing O."/>
            <person name="Carlson J."/>
            <person name="Staton M."/>
        </authorList>
    </citation>
    <scope>NUCLEOTIDE SEQUENCE [LARGE SCALE GENOMIC DNA]</scope>
    <source>
        <strain evidence="13">Pseudo-F2</strain>
    </source>
</reference>
<comment type="subunit">
    <text evidence="2">Homodimer.</text>
</comment>
<evidence type="ECO:0000256" key="11">
    <source>
        <dbReference type="SAM" id="MobiDB-lite"/>
    </source>
</evidence>
<dbReference type="GO" id="GO:0008270">
    <property type="term" value="F:zinc ion binding"/>
    <property type="evidence" value="ECO:0007669"/>
    <property type="project" value="UniProtKB-KW"/>
</dbReference>
<accession>A0AAN7ED65</accession>
<dbReference type="Pfam" id="PF14372">
    <property type="entry name" value="hAT-like_RNase-H"/>
    <property type="match status" value="1"/>
</dbReference>
<gene>
    <name evidence="13" type="ORF">RGQ29_004027</name>
</gene>
<dbReference type="InterPro" id="IPR052035">
    <property type="entry name" value="ZnF_BED_domain_contain"/>
</dbReference>
<evidence type="ECO:0000256" key="5">
    <source>
        <dbReference type="ARBA" id="ARBA00022833"/>
    </source>
</evidence>
<dbReference type="GO" id="GO:0046983">
    <property type="term" value="F:protein dimerization activity"/>
    <property type="evidence" value="ECO:0007669"/>
    <property type="project" value="InterPro"/>
</dbReference>
<dbReference type="PANTHER" id="PTHR46481:SF6">
    <property type="entry name" value="ZINC FINGER BED DOMAIN-CONTAINING PROTEIN RICESLEEPER 2-LIKE"/>
    <property type="match status" value="1"/>
</dbReference>
<evidence type="ECO:0000313" key="14">
    <source>
        <dbReference type="Proteomes" id="UP001324115"/>
    </source>
</evidence>
<name>A0AAN7ED65_QUERU</name>
<evidence type="ECO:0000313" key="13">
    <source>
        <dbReference type="EMBL" id="KAK4568458.1"/>
    </source>
</evidence>
<dbReference type="InterPro" id="IPR025525">
    <property type="entry name" value="hAT-like_transposase_RNase-H"/>
</dbReference>
<dbReference type="AlphaFoldDB" id="A0AAN7ED65"/>
<evidence type="ECO:0000259" key="12">
    <source>
        <dbReference type="PROSITE" id="PS50808"/>
    </source>
</evidence>